<dbReference type="Proteomes" id="UP000481087">
    <property type="component" value="Unassembled WGS sequence"/>
</dbReference>
<dbReference type="AlphaFoldDB" id="A0A6L8UUR2"/>
<feature type="transmembrane region" description="Helical" evidence="1">
    <location>
        <begin position="12"/>
        <end position="29"/>
    </location>
</feature>
<protein>
    <recommendedName>
        <fullName evidence="4">YlaH-like protein</fullName>
    </recommendedName>
</protein>
<evidence type="ECO:0000313" key="3">
    <source>
        <dbReference type="Proteomes" id="UP000481087"/>
    </source>
</evidence>
<keyword evidence="1" id="KW-0812">Transmembrane</keyword>
<keyword evidence="1" id="KW-1133">Transmembrane helix</keyword>
<organism evidence="2 3">
    <name type="scientific">Paenibacillus silvestris</name>
    <dbReference type="NCBI Taxonomy" id="2606219"/>
    <lineage>
        <taxon>Bacteria</taxon>
        <taxon>Bacillati</taxon>
        <taxon>Bacillota</taxon>
        <taxon>Bacilli</taxon>
        <taxon>Bacillales</taxon>
        <taxon>Paenibacillaceae</taxon>
        <taxon>Paenibacillus</taxon>
    </lineage>
</organism>
<sequence length="97" mass="11267">MVLTALNEWFGNHIYITYLLIFIFMSYVYNKVFRTRKLPVLKTAVVYLLMAIGSIMLLGFQLVGLPIVLCLTVAISLMFLVRIRYFIEKRSGSRNPE</sequence>
<feature type="transmembrane region" description="Helical" evidence="1">
    <location>
        <begin position="41"/>
        <end position="60"/>
    </location>
</feature>
<accession>A0A6L8UUR2</accession>
<gene>
    <name evidence="2" type="ORF">GQF01_06920</name>
</gene>
<proteinExistence type="predicted"/>
<comment type="caution">
    <text evidence="2">The sequence shown here is derived from an EMBL/GenBank/DDBJ whole genome shotgun (WGS) entry which is preliminary data.</text>
</comment>
<dbReference type="Pfam" id="PF14036">
    <property type="entry name" value="YlaH"/>
    <property type="match status" value="1"/>
</dbReference>
<dbReference type="InterPro" id="IPR025620">
    <property type="entry name" value="YlaH"/>
</dbReference>
<evidence type="ECO:0000313" key="2">
    <source>
        <dbReference type="EMBL" id="MZQ81865.1"/>
    </source>
</evidence>
<evidence type="ECO:0000256" key="1">
    <source>
        <dbReference type="SAM" id="Phobius"/>
    </source>
</evidence>
<name>A0A6L8UUR2_9BACL</name>
<keyword evidence="1" id="KW-0472">Membrane</keyword>
<evidence type="ECO:0008006" key="4">
    <source>
        <dbReference type="Google" id="ProtNLM"/>
    </source>
</evidence>
<dbReference type="EMBL" id="WTUZ01000010">
    <property type="protein sequence ID" value="MZQ81865.1"/>
    <property type="molecule type" value="Genomic_DNA"/>
</dbReference>
<reference evidence="2 3" key="1">
    <citation type="submission" date="2019-12" db="EMBL/GenBank/DDBJ databases">
        <title>Paenibacillus sp. nov. sp. isolated from soil.</title>
        <authorList>
            <person name="Kim J."/>
            <person name="Jeong S.E."/>
            <person name="Jung H.S."/>
            <person name="Jeon C.O."/>
        </authorList>
    </citation>
    <scope>NUCLEOTIDE SEQUENCE [LARGE SCALE GENOMIC DNA]</scope>
    <source>
        <strain evidence="2 3">5J-6</strain>
    </source>
</reference>
<feature type="transmembrane region" description="Helical" evidence="1">
    <location>
        <begin position="66"/>
        <end position="87"/>
    </location>
</feature>
<keyword evidence="3" id="KW-1185">Reference proteome</keyword>